<dbReference type="Pfam" id="PF01965">
    <property type="entry name" value="DJ-1_PfpI"/>
    <property type="match status" value="1"/>
</dbReference>
<reference evidence="4" key="1">
    <citation type="journal article" date="2019" name="Int. J. Syst. Evol. Microbiol.">
        <title>The Global Catalogue of Microorganisms (GCM) 10K type strain sequencing project: providing services to taxonomists for standard genome sequencing and annotation.</title>
        <authorList>
            <consortium name="The Broad Institute Genomics Platform"/>
            <consortium name="The Broad Institute Genome Sequencing Center for Infectious Disease"/>
            <person name="Wu L."/>
            <person name="Ma J."/>
        </authorList>
    </citation>
    <scope>NUCLEOTIDE SEQUENCE [LARGE SCALE GENOMIC DNA]</scope>
    <source>
        <strain evidence="4">CGMCC 1.15905</strain>
    </source>
</reference>
<dbReference type="RefSeq" id="WP_188661884.1">
    <property type="nucleotide sequence ID" value="NZ_BMKC01000001.1"/>
</dbReference>
<proteinExistence type="inferred from homology"/>
<keyword evidence="4" id="KW-1185">Reference proteome</keyword>
<accession>A0ABQ1HEH5</accession>
<dbReference type="CDD" id="cd03134">
    <property type="entry name" value="GATase1_PfpI_like"/>
    <property type="match status" value="1"/>
</dbReference>
<dbReference type="PROSITE" id="PS51276">
    <property type="entry name" value="PEPTIDASE_C56_PFPI"/>
    <property type="match status" value="1"/>
</dbReference>
<comment type="similarity">
    <text evidence="1">Belongs to the peptidase C56 family.</text>
</comment>
<dbReference type="NCBIfam" id="TIGR01382">
    <property type="entry name" value="PfpI"/>
    <property type="match status" value="1"/>
</dbReference>
<feature type="domain" description="DJ-1/PfpI" evidence="2">
    <location>
        <begin position="5"/>
        <end position="172"/>
    </location>
</feature>
<keyword evidence="3" id="KW-0315">Glutamine amidotransferase</keyword>
<dbReference type="Gene3D" id="3.40.50.880">
    <property type="match status" value="1"/>
</dbReference>
<evidence type="ECO:0000259" key="2">
    <source>
        <dbReference type="Pfam" id="PF01965"/>
    </source>
</evidence>
<protein>
    <submittedName>
        <fullName evidence="3">Glutamine amidotransferase</fullName>
    </submittedName>
</protein>
<dbReference type="InterPro" id="IPR006286">
    <property type="entry name" value="C56_PfpI-like"/>
</dbReference>
<evidence type="ECO:0000313" key="4">
    <source>
        <dbReference type="Proteomes" id="UP000623419"/>
    </source>
</evidence>
<gene>
    <name evidence="3" type="primary">pfpI</name>
    <name evidence="3" type="ORF">GCM10011521_09960</name>
</gene>
<sequence>MSTNKRIAILATNGFEQSELMDPREKLKKAGFTVDVVSPESGSIKGWKGKDWGESVDVDVALSGARAQDYDALVLPGGVINPDQLRVNKAALDFVRSFDADNKPIAAICHAPWLLAETGIAKGRDLTSWPSVRTDLENAGGRWQDKDVVVDGNLITSRKPDDIPAFTQAVIDSLA</sequence>
<dbReference type="SUPFAM" id="SSF52317">
    <property type="entry name" value="Class I glutamine amidotransferase-like"/>
    <property type="match status" value="1"/>
</dbReference>
<dbReference type="InterPro" id="IPR002818">
    <property type="entry name" value="DJ-1/PfpI"/>
</dbReference>
<evidence type="ECO:0000313" key="3">
    <source>
        <dbReference type="EMBL" id="GGA73838.1"/>
    </source>
</evidence>
<dbReference type="PANTHER" id="PTHR42733">
    <property type="entry name" value="DJ-1 PROTEIN"/>
    <property type="match status" value="1"/>
</dbReference>
<organism evidence="3 4">
    <name type="scientific">Arenimonas soli</name>
    <dbReference type="NCBI Taxonomy" id="2269504"/>
    <lineage>
        <taxon>Bacteria</taxon>
        <taxon>Pseudomonadati</taxon>
        <taxon>Pseudomonadota</taxon>
        <taxon>Gammaproteobacteria</taxon>
        <taxon>Lysobacterales</taxon>
        <taxon>Lysobacteraceae</taxon>
        <taxon>Arenimonas</taxon>
    </lineage>
</organism>
<dbReference type="InterPro" id="IPR029062">
    <property type="entry name" value="Class_I_gatase-like"/>
</dbReference>
<comment type="caution">
    <text evidence="3">The sequence shown here is derived from an EMBL/GenBank/DDBJ whole genome shotgun (WGS) entry which is preliminary data.</text>
</comment>
<dbReference type="EMBL" id="BMKC01000001">
    <property type="protein sequence ID" value="GGA73838.1"/>
    <property type="molecule type" value="Genomic_DNA"/>
</dbReference>
<dbReference type="PANTHER" id="PTHR42733:SF12">
    <property type="entry name" value="PROTEINASE"/>
    <property type="match status" value="1"/>
</dbReference>
<evidence type="ECO:0000256" key="1">
    <source>
        <dbReference type="ARBA" id="ARBA00008542"/>
    </source>
</evidence>
<name>A0ABQ1HEH5_9GAMM</name>
<dbReference type="Proteomes" id="UP000623419">
    <property type="component" value="Unassembled WGS sequence"/>
</dbReference>